<dbReference type="AlphaFoldDB" id="A0A2U3IEA9"/>
<sequence length="196" mass="21188">MKDHYISTAEALRDALRHTVESGSVSSLAPLHQSAGANIALEGTDASVQAARIRRQLERLPMAQQAILVVSYAPRHQRCNCRRACCAGHYANPEWATALTFMVAHTAVIFVGHMPNLKLREALVTNLLTHTAETQVALAQRCGAHRQTVAQHIALLSPVLLGTRTQGGAFDHAFARIDELLREGGIVVSDTEAQAA</sequence>
<protein>
    <submittedName>
        <fullName evidence="1">Putative phage DNA binding protein</fullName>
    </submittedName>
</protein>
<organism evidence="1 2">
    <name type="scientific">Caballeronia novacaledonica</name>
    <dbReference type="NCBI Taxonomy" id="1544861"/>
    <lineage>
        <taxon>Bacteria</taxon>
        <taxon>Pseudomonadati</taxon>
        <taxon>Pseudomonadota</taxon>
        <taxon>Betaproteobacteria</taxon>
        <taxon>Burkholderiales</taxon>
        <taxon>Burkholderiaceae</taxon>
        <taxon>Caballeronia</taxon>
    </lineage>
</organism>
<dbReference type="Proteomes" id="UP000238169">
    <property type="component" value="Unassembled WGS sequence"/>
</dbReference>
<gene>
    <name evidence="1" type="ORF">NOV72_05746</name>
</gene>
<accession>A0A2U3IEA9</accession>
<evidence type="ECO:0000313" key="2">
    <source>
        <dbReference type="Proteomes" id="UP000238169"/>
    </source>
</evidence>
<dbReference type="EMBL" id="OGTP01000032">
    <property type="protein sequence ID" value="SPB18546.1"/>
    <property type="molecule type" value="Genomic_DNA"/>
</dbReference>
<proteinExistence type="predicted"/>
<reference evidence="2" key="1">
    <citation type="submission" date="2018-01" db="EMBL/GenBank/DDBJ databases">
        <authorList>
            <person name="Peeters C."/>
        </authorList>
    </citation>
    <scope>NUCLEOTIDE SEQUENCE [LARGE SCALE GENOMIC DNA]</scope>
</reference>
<evidence type="ECO:0000313" key="1">
    <source>
        <dbReference type="EMBL" id="SPB18546.1"/>
    </source>
</evidence>
<keyword evidence="2" id="KW-1185">Reference proteome</keyword>
<name>A0A2U3IEA9_9BURK</name>